<protein>
    <recommendedName>
        <fullName evidence="12">Lipoprotein</fullName>
    </recommendedName>
</protein>
<evidence type="ECO:0000256" key="3">
    <source>
        <dbReference type="ARBA" id="ARBA00022729"/>
    </source>
</evidence>
<feature type="region of interest" description="Disordered" evidence="8">
    <location>
        <begin position="139"/>
        <end position="158"/>
    </location>
</feature>
<dbReference type="AlphaFoldDB" id="A0A318U8D3"/>
<accession>A0A318U8D3</accession>
<evidence type="ECO:0000256" key="9">
    <source>
        <dbReference type="SAM" id="SignalP"/>
    </source>
</evidence>
<organism evidence="10 11">
    <name type="scientific">Metamycoplasma alkalescens</name>
    <dbReference type="NCBI Taxonomy" id="45363"/>
    <lineage>
        <taxon>Bacteria</taxon>
        <taxon>Bacillati</taxon>
        <taxon>Mycoplasmatota</taxon>
        <taxon>Mycoplasmoidales</taxon>
        <taxon>Metamycoplasmataceae</taxon>
        <taxon>Metamycoplasma</taxon>
    </lineage>
</organism>
<dbReference type="RefSeq" id="WP_110858163.1">
    <property type="nucleotide sequence ID" value="NZ_LS991949.1"/>
</dbReference>
<keyword evidence="4" id="KW-0677">Repeat</keyword>
<gene>
    <name evidence="10" type="ORF">BCF88_10243</name>
</gene>
<keyword evidence="5" id="KW-0472">Membrane</keyword>
<keyword evidence="3 9" id="KW-0732">Signal</keyword>
<feature type="chain" id="PRO_5016263121" description="Lipoprotein" evidence="9">
    <location>
        <begin position="25"/>
        <end position="357"/>
    </location>
</feature>
<comment type="caution">
    <text evidence="10">The sequence shown here is derived from an EMBL/GenBank/DDBJ whole genome shotgun (WGS) entry which is preliminary data.</text>
</comment>
<evidence type="ECO:0000256" key="6">
    <source>
        <dbReference type="ARBA" id="ARBA00023139"/>
    </source>
</evidence>
<evidence type="ECO:0000256" key="5">
    <source>
        <dbReference type="ARBA" id="ARBA00023136"/>
    </source>
</evidence>
<dbReference type="NCBIfam" id="NF033817">
    <property type="entry name" value="Mplas_variab_LP"/>
    <property type="match status" value="1"/>
</dbReference>
<feature type="compositionally biased region" description="Basic and acidic residues" evidence="8">
    <location>
        <begin position="85"/>
        <end position="98"/>
    </location>
</feature>
<feature type="compositionally biased region" description="Basic and acidic residues" evidence="8">
    <location>
        <begin position="52"/>
        <end position="68"/>
    </location>
</feature>
<dbReference type="PROSITE" id="PS51257">
    <property type="entry name" value="PROKAR_LIPOPROTEIN"/>
    <property type="match status" value="1"/>
</dbReference>
<name>A0A318U8D3_9BACT</name>
<comment type="subcellular location">
    <subcellularLocation>
        <location evidence="1">Cell membrane</location>
        <topology evidence="1">Lipid-anchor</topology>
    </subcellularLocation>
</comment>
<keyword evidence="6" id="KW-0564">Palmitate</keyword>
<keyword evidence="7" id="KW-0449">Lipoprotein</keyword>
<feature type="signal peptide" evidence="9">
    <location>
        <begin position="1"/>
        <end position="24"/>
    </location>
</feature>
<evidence type="ECO:0008006" key="12">
    <source>
        <dbReference type="Google" id="ProtNLM"/>
    </source>
</evidence>
<evidence type="ECO:0000256" key="8">
    <source>
        <dbReference type="SAM" id="MobiDB-lite"/>
    </source>
</evidence>
<feature type="region of interest" description="Disordered" evidence="8">
    <location>
        <begin position="257"/>
        <end position="276"/>
    </location>
</feature>
<sequence>MKKSNKILLVLGSISSLSALPLVAASCGNKTKQEQENKSNDTSNNESSNQQKGDKDKDNKNDGVKPKDGNSQTEQGSNTSNNKDTTSKKDDEKNKNEDSNSANAKESNSVLKELEEKLTSLKALNSKIEEIEKELDKELDDENLGSSDTSNEEKEKTLENVNRVNETLTAFIGALEEIKKDDSYIKGEFQEELLEIFSEINEYIELIWDSEQETFKLFSDQLDIYDEKNPITEFELYSKIELLKSIKAKINTAIEKLSPDEDQEEDQEEEEKESDLETLYEVDEIIDSFISILEKIKAEDKNTYLDLDEELKEHLVEILDDIDDFIDIIFDSETNTLILNKSAIDAFGEKDINDVID</sequence>
<feature type="compositionally biased region" description="Polar residues" evidence="8">
    <location>
        <begin position="40"/>
        <end position="51"/>
    </location>
</feature>
<evidence type="ECO:0000256" key="4">
    <source>
        <dbReference type="ARBA" id="ARBA00022737"/>
    </source>
</evidence>
<evidence type="ECO:0000256" key="1">
    <source>
        <dbReference type="ARBA" id="ARBA00004193"/>
    </source>
</evidence>
<proteinExistence type="predicted"/>
<keyword evidence="2" id="KW-1003">Cell membrane</keyword>
<dbReference type="Proteomes" id="UP000247715">
    <property type="component" value="Unassembled WGS sequence"/>
</dbReference>
<dbReference type="InterPro" id="IPR049890">
    <property type="entry name" value="VlpA-F-like_signal"/>
</dbReference>
<evidence type="ECO:0000256" key="7">
    <source>
        <dbReference type="ARBA" id="ARBA00023288"/>
    </source>
</evidence>
<dbReference type="GO" id="GO:0005886">
    <property type="term" value="C:plasma membrane"/>
    <property type="evidence" value="ECO:0007669"/>
    <property type="project" value="UniProtKB-SubCell"/>
</dbReference>
<evidence type="ECO:0000313" key="11">
    <source>
        <dbReference type="Proteomes" id="UP000247715"/>
    </source>
</evidence>
<feature type="compositionally biased region" description="Acidic residues" evidence="8">
    <location>
        <begin position="260"/>
        <end position="276"/>
    </location>
</feature>
<feature type="region of interest" description="Disordered" evidence="8">
    <location>
        <begin position="28"/>
        <end position="110"/>
    </location>
</feature>
<reference evidence="10 11" key="1">
    <citation type="submission" date="2018-06" db="EMBL/GenBank/DDBJ databases">
        <title>Genomic Encyclopedia of Archaeal and Bacterial Type Strains, Phase II (KMG-II): from individual species to whole genera.</title>
        <authorList>
            <person name="Goeker M."/>
        </authorList>
    </citation>
    <scope>NUCLEOTIDE SEQUENCE [LARGE SCALE GENOMIC DNA]</scope>
    <source>
        <strain evidence="10 11">ATCC 29103</strain>
    </source>
</reference>
<evidence type="ECO:0000256" key="2">
    <source>
        <dbReference type="ARBA" id="ARBA00022475"/>
    </source>
</evidence>
<dbReference type="EMBL" id="QKLP01000002">
    <property type="protein sequence ID" value="PYF43674.1"/>
    <property type="molecule type" value="Genomic_DNA"/>
</dbReference>
<evidence type="ECO:0000313" key="10">
    <source>
        <dbReference type="EMBL" id="PYF43674.1"/>
    </source>
</evidence>